<reference evidence="2" key="1">
    <citation type="submission" date="2022-12" db="EMBL/GenBank/DDBJ databases">
        <authorList>
            <person name="Petersen C."/>
        </authorList>
    </citation>
    <scope>NUCLEOTIDE SEQUENCE</scope>
    <source>
        <strain evidence="2">IBT 15544</strain>
    </source>
</reference>
<evidence type="ECO:0000256" key="1">
    <source>
        <dbReference type="SAM" id="Phobius"/>
    </source>
</evidence>
<keyword evidence="1" id="KW-0472">Membrane</keyword>
<sequence length="145" mass="16683">MEIPWLRSSIVGKWDFYELLLLLLVRAPHPNRKTLDWCIHMNFLDCMDWNLLIKRYSGQLMFSLSELSKYGFGSLLAIQIILGVFETGSFIGGTVHITTFYRRDGMGLCLALAIRHSFAVFALPFSWMISYGVLQIKDTAIKGWQ</sequence>
<protein>
    <submittedName>
        <fullName evidence="2">MFS general substrate transporter</fullName>
    </submittedName>
</protein>
<accession>A0A9W9JLV4</accession>
<dbReference type="EMBL" id="JAPQKR010000014">
    <property type="protein sequence ID" value="KAJ5198724.1"/>
    <property type="molecule type" value="Genomic_DNA"/>
</dbReference>
<keyword evidence="3" id="KW-1185">Reference proteome</keyword>
<dbReference type="RefSeq" id="XP_058307152.1">
    <property type="nucleotide sequence ID" value="XM_058454903.1"/>
</dbReference>
<evidence type="ECO:0000313" key="2">
    <source>
        <dbReference type="EMBL" id="KAJ5198724.1"/>
    </source>
</evidence>
<name>A0A9W9JLV4_9EURO</name>
<keyword evidence="1" id="KW-0812">Transmembrane</keyword>
<feature type="transmembrane region" description="Helical" evidence="1">
    <location>
        <begin position="107"/>
        <end position="129"/>
    </location>
</feature>
<dbReference type="AlphaFoldDB" id="A0A9W9JLV4"/>
<keyword evidence="1" id="KW-1133">Transmembrane helix</keyword>
<proteinExistence type="predicted"/>
<gene>
    <name evidence="2" type="ORF">N7498_007841</name>
</gene>
<feature type="transmembrane region" description="Helical" evidence="1">
    <location>
        <begin position="70"/>
        <end position="95"/>
    </location>
</feature>
<comment type="caution">
    <text evidence="2">The sequence shown here is derived from an EMBL/GenBank/DDBJ whole genome shotgun (WGS) entry which is preliminary data.</text>
</comment>
<dbReference type="Proteomes" id="UP001150904">
    <property type="component" value="Unassembled WGS sequence"/>
</dbReference>
<reference evidence="2" key="2">
    <citation type="journal article" date="2023" name="IMA Fungus">
        <title>Comparative genomic study of the Penicillium genus elucidates a diverse pangenome and 15 lateral gene transfer events.</title>
        <authorList>
            <person name="Petersen C."/>
            <person name="Sorensen T."/>
            <person name="Nielsen M.R."/>
            <person name="Sondergaard T.E."/>
            <person name="Sorensen J.L."/>
            <person name="Fitzpatrick D.A."/>
            <person name="Frisvad J.C."/>
            <person name="Nielsen K.L."/>
        </authorList>
    </citation>
    <scope>NUCLEOTIDE SEQUENCE</scope>
    <source>
        <strain evidence="2">IBT 15544</strain>
    </source>
</reference>
<dbReference type="GeneID" id="83182204"/>
<organism evidence="2 3">
    <name type="scientific">Penicillium cinerascens</name>
    <dbReference type="NCBI Taxonomy" id="70096"/>
    <lineage>
        <taxon>Eukaryota</taxon>
        <taxon>Fungi</taxon>
        <taxon>Dikarya</taxon>
        <taxon>Ascomycota</taxon>
        <taxon>Pezizomycotina</taxon>
        <taxon>Eurotiomycetes</taxon>
        <taxon>Eurotiomycetidae</taxon>
        <taxon>Eurotiales</taxon>
        <taxon>Aspergillaceae</taxon>
        <taxon>Penicillium</taxon>
    </lineage>
</organism>
<evidence type="ECO:0000313" key="3">
    <source>
        <dbReference type="Proteomes" id="UP001150904"/>
    </source>
</evidence>